<keyword evidence="2" id="KW-1185">Reference proteome</keyword>
<dbReference type="EMBL" id="MZ475896">
    <property type="protein sequence ID" value="QYW04925.1"/>
    <property type="molecule type" value="Genomic_DNA"/>
</dbReference>
<gene>
    <name evidence="1" type="ORF">pEaSNUABM7_00257</name>
</gene>
<reference evidence="1" key="1">
    <citation type="submission" date="2021-06" db="EMBL/GenBank/DDBJ databases">
        <title>Complete genome sequence of Erwinia phage pEa_SNUABM_7.</title>
        <authorList>
            <person name="Kim S.G."/>
            <person name="Park S.C."/>
        </authorList>
    </citation>
    <scope>NUCLEOTIDE SEQUENCE</scope>
</reference>
<dbReference type="Proteomes" id="UP000827609">
    <property type="component" value="Segment"/>
</dbReference>
<evidence type="ECO:0000313" key="2">
    <source>
        <dbReference type="Proteomes" id="UP000827609"/>
    </source>
</evidence>
<organism evidence="1 2">
    <name type="scientific">Erwinia phage pEa_SNUABM_7</name>
    <dbReference type="NCBI Taxonomy" id="2866695"/>
    <lineage>
        <taxon>Viruses</taxon>
        <taxon>Duplodnaviria</taxon>
        <taxon>Heunggongvirae</taxon>
        <taxon>Uroviricota</taxon>
        <taxon>Caudoviricetes</taxon>
        <taxon>Snuvirus</taxon>
        <taxon>Snuvirus SNUABM7</taxon>
    </lineage>
</organism>
<evidence type="ECO:0000313" key="1">
    <source>
        <dbReference type="EMBL" id="QYW04925.1"/>
    </source>
</evidence>
<sequence>MRPNAAAHLAASLALFAKRNRRAKFTISTKSIIQATDMGTGAYIPDLFIMQLDLELRLRGYILIKQEETNYMIMKARPRNHGLRISSNHIDEYMNLPLEVVDLQLSETLDTEDTEED</sequence>
<accession>A0AAE7WTJ4</accession>
<protein>
    <submittedName>
        <fullName evidence="1">Uncharacterized protein</fullName>
    </submittedName>
</protein>
<proteinExistence type="predicted"/>
<name>A0AAE7WTJ4_9CAUD</name>